<comment type="caution">
    <text evidence="2">The sequence shown here is derived from an EMBL/GenBank/DDBJ whole genome shotgun (WGS) entry which is preliminary data.</text>
</comment>
<dbReference type="Pfam" id="PF14333">
    <property type="entry name" value="DUF4389"/>
    <property type="match status" value="2"/>
</dbReference>
<feature type="transmembrane region" description="Helical" evidence="1">
    <location>
        <begin position="393"/>
        <end position="415"/>
    </location>
</feature>
<organism evidence="2 3">
    <name type="scientific">Corynebacterium guangdongense</name>
    <dbReference type="NCBI Taxonomy" id="1783348"/>
    <lineage>
        <taxon>Bacteria</taxon>
        <taxon>Bacillati</taxon>
        <taxon>Actinomycetota</taxon>
        <taxon>Actinomycetes</taxon>
        <taxon>Mycobacteriales</taxon>
        <taxon>Corynebacteriaceae</taxon>
        <taxon>Corynebacterium</taxon>
    </lineage>
</organism>
<accession>A0ABU1ZV17</accession>
<keyword evidence="1" id="KW-1133">Transmembrane helix</keyword>
<sequence>MSTRMSPSDSPVTAPHSPFPPSRPGYWVALIIGVILAVLGLSLVAFGASALAFQNYQRDGEYASTDLSTVQSTGHAIVGPPFNVNLSGMSGPGVPAVADLASFRIEATSMLPDQEVFIGIGESSRVSEYLAGVPHSEVRDVAYGGARQWPGSRAWNVDAVDRFPDGHATPATPADQDFWEVSASGSGTQEISWDLASGDWLLVIMNADATRPVWVEGSVGVRSDLAARDLGPLGTGLLLAGLVSLALGVLLLLIGATGLGRNLAAATAPPVRRGPYPARLDADLSQAPSRWLWLVKWLLAIPHFFVLALLGVSVLFTTIAAGVGILFTGRYPKSWFFFTVGVLRWSWRVGFYSYSALATDRYPPFTLASTDYPADFRVDYPERLSRGLVLVKWWLLAIPHYLIVGLFTGGTMVAWSYAAPAGMGRMSASVSVLGLLVLFIAVVLLVTGRHHRGMADFALGINRWVYRVNTYALLLRDEYPPLRLDQGAQEPAETQLADRRERST</sequence>
<feature type="transmembrane region" description="Helical" evidence="1">
    <location>
        <begin position="26"/>
        <end position="53"/>
    </location>
</feature>
<dbReference type="RefSeq" id="WP_290197768.1">
    <property type="nucleotide sequence ID" value="NZ_CP047654.1"/>
</dbReference>
<keyword evidence="3" id="KW-1185">Reference proteome</keyword>
<keyword evidence="1" id="KW-0812">Transmembrane</keyword>
<protein>
    <submittedName>
        <fullName evidence="2">Membrane protein</fullName>
    </submittedName>
</protein>
<reference evidence="2" key="1">
    <citation type="submission" date="2023-07" db="EMBL/GenBank/DDBJ databases">
        <title>Sequencing the genomes of 1000 actinobacteria strains.</title>
        <authorList>
            <person name="Klenk H.-P."/>
        </authorList>
    </citation>
    <scope>NUCLEOTIDE SEQUENCE</scope>
    <source>
        <strain evidence="2">DSM 107476</strain>
    </source>
</reference>
<feature type="transmembrane region" description="Helical" evidence="1">
    <location>
        <begin position="237"/>
        <end position="259"/>
    </location>
</feature>
<evidence type="ECO:0000313" key="3">
    <source>
        <dbReference type="Proteomes" id="UP001180840"/>
    </source>
</evidence>
<name>A0ABU1ZV17_9CORY</name>
<dbReference type="EMBL" id="JAVDXZ010000001">
    <property type="protein sequence ID" value="MDR7328772.1"/>
    <property type="molecule type" value="Genomic_DNA"/>
</dbReference>
<dbReference type="InterPro" id="IPR025498">
    <property type="entry name" value="DUF4389"/>
</dbReference>
<feature type="transmembrane region" description="Helical" evidence="1">
    <location>
        <begin position="300"/>
        <end position="327"/>
    </location>
</feature>
<feature type="transmembrane region" description="Helical" evidence="1">
    <location>
        <begin position="427"/>
        <end position="446"/>
    </location>
</feature>
<evidence type="ECO:0000313" key="2">
    <source>
        <dbReference type="EMBL" id="MDR7328772.1"/>
    </source>
</evidence>
<keyword evidence="1" id="KW-0472">Membrane</keyword>
<proteinExistence type="predicted"/>
<evidence type="ECO:0000256" key="1">
    <source>
        <dbReference type="SAM" id="Phobius"/>
    </source>
</evidence>
<gene>
    <name evidence="2" type="ORF">J2S39_000448</name>
</gene>
<dbReference type="Proteomes" id="UP001180840">
    <property type="component" value="Unassembled WGS sequence"/>
</dbReference>